<evidence type="ECO:0000259" key="3">
    <source>
        <dbReference type="SMART" id="SM01117"/>
    </source>
</evidence>
<organism evidence="4 5">
    <name type="scientific">Sphagnum troendelagicum</name>
    <dbReference type="NCBI Taxonomy" id="128251"/>
    <lineage>
        <taxon>Eukaryota</taxon>
        <taxon>Viridiplantae</taxon>
        <taxon>Streptophyta</taxon>
        <taxon>Embryophyta</taxon>
        <taxon>Bryophyta</taxon>
        <taxon>Sphagnophytina</taxon>
        <taxon>Sphagnopsida</taxon>
        <taxon>Sphagnales</taxon>
        <taxon>Sphagnaceae</taxon>
        <taxon>Sphagnum</taxon>
    </lineage>
</organism>
<dbReference type="EMBL" id="OZ019895">
    <property type="protein sequence ID" value="CAK9219881.1"/>
    <property type="molecule type" value="Genomic_DNA"/>
</dbReference>
<gene>
    <name evidence="4" type="ORF">CSSPTR1EN2_LOCUS14950</name>
</gene>
<sequence length="104" mass="11284">MAHIGSISEDELNKYDGTDPKKPILVAIRGNIYDVSSGKSFYGPGGSYAVFSGKDASRALAKMSTKSEDVSADLDGLTEKEIQVLDDWDRKFKAKYPVVGHVAK</sequence>
<proteinExistence type="inferred from homology"/>
<dbReference type="InterPro" id="IPR036400">
    <property type="entry name" value="Cyt_B5-like_heme/steroid_sf"/>
</dbReference>
<evidence type="ECO:0000256" key="2">
    <source>
        <dbReference type="ARBA" id="ARBA00038357"/>
    </source>
</evidence>
<dbReference type="Gene3D" id="3.10.120.10">
    <property type="entry name" value="Cytochrome b5-like heme/steroid binding domain"/>
    <property type="match status" value="1"/>
</dbReference>
<dbReference type="Pfam" id="PF00173">
    <property type="entry name" value="Cyt-b5"/>
    <property type="match status" value="1"/>
</dbReference>
<feature type="domain" description="Cytochrome b5 heme-binding" evidence="3">
    <location>
        <begin position="7"/>
        <end position="103"/>
    </location>
</feature>
<dbReference type="PANTHER" id="PTHR10281:SF76">
    <property type="entry name" value="CALCUTTA CUP-RELATED"/>
    <property type="match status" value="1"/>
</dbReference>
<name>A0ABP0UEP2_9BRYO</name>
<keyword evidence="5" id="KW-1185">Reference proteome</keyword>
<keyword evidence="1" id="KW-0754">Steroid-binding</keyword>
<dbReference type="SMART" id="SM01117">
    <property type="entry name" value="Cyt-b5"/>
    <property type="match status" value="1"/>
</dbReference>
<dbReference type="InterPro" id="IPR001199">
    <property type="entry name" value="Cyt_B5-like_heme/steroid-bd"/>
</dbReference>
<dbReference type="PANTHER" id="PTHR10281">
    <property type="entry name" value="MEMBRANE-ASSOCIATED PROGESTERONE RECEPTOR COMPONENT-RELATED"/>
    <property type="match status" value="1"/>
</dbReference>
<evidence type="ECO:0000313" key="5">
    <source>
        <dbReference type="Proteomes" id="UP001497512"/>
    </source>
</evidence>
<dbReference type="Proteomes" id="UP001497512">
    <property type="component" value="Chromosome 3"/>
</dbReference>
<dbReference type="InterPro" id="IPR050577">
    <property type="entry name" value="MAPR/NEUFC/NENF-like"/>
</dbReference>
<protein>
    <recommendedName>
        <fullName evidence="3">Cytochrome b5 heme-binding domain-containing protein</fullName>
    </recommendedName>
</protein>
<accession>A0ABP0UEP2</accession>
<evidence type="ECO:0000313" key="4">
    <source>
        <dbReference type="EMBL" id="CAK9219881.1"/>
    </source>
</evidence>
<comment type="similarity">
    <text evidence="2">Belongs to the cytochrome b5 family. MAPR subfamily.</text>
</comment>
<dbReference type="SUPFAM" id="SSF55856">
    <property type="entry name" value="Cytochrome b5-like heme/steroid binding domain"/>
    <property type="match status" value="1"/>
</dbReference>
<keyword evidence="1" id="KW-0446">Lipid-binding</keyword>
<reference evidence="4" key="1">
    <citation type="submission" date="2024-02" db="EMBL/GenBank/DDBJ databases">
        <authorList>
            <consortium name="ELIXIR-Norway"/>
            <consortium name="Elixir Norway"/>
        </authorList>
    </citation>
    <scope>NUCLEOTIDE SEQUENCE</scope>
</reference>
<evidence type="ECO:0000256" key="1">
    <source>
        <dbReference type="ARBA" id="ARBA00022665"/>
    </source>
</evidence>